<reference evidence="1" key="1">
    <citation type="submission" date="2021-06" db="EMBL/GenBank/DDBJ databases">
        <authorList>
            <person name="Kallberg Y."/>
            <person name="Tangrot J."/>
            <person name="Rosling A."/>
        </authorList>
    </citation>
    <scope>NUCLEOTIDE SEQUENCE</scope>
    <source>
        <strain evidence="1">AU212A</strain>
    </source>
</reference>
<dbReference type="Proteomes" id="UP000789860">
    <property type="component" value="Unassembled WGS sequence"/>
</dbReference>
<dbReference type="EMBL" id="CAJVPM010015106">
    <property type="protein sequence ID" value="CAG8605636.1"/>
    <property type="molecule type" value="Genomic_DNA"/>
</dbReference>
<feature type="non-terminal residue" evidence="1">
    <location>
        <position position="63"/>
    </location>
</feature>
<comment type="caution">
    <text evidence="1">The sequence shown here is derived from an EMBL/GenBank/DDBJ whole genome shotgun (WGS) entry which is preliminary data.</text>
</comment>
<sequence length="63" mass="7086">EQQDTSRTNKNNNTHGSILKRTENMTLNIENSNMRKNSETQNADSISNSTSNKETAQEITSPM</sequence>
<feature type="non-terminal residue" evidence="1">
    <location>
        <position position="1"/>
    </location>
</feature>
<keyword evidence="2" id="KW-1185">Reference proteome</keyword>
<evidence type="ECO:0000313" key="1">
    <source>
        <dbReference type="EMBL" id="CAG8605636.1"/>
    </source>
</evidence>
<proteinExistence type="predicted"/>
<organism evidence="1 2">
    <name type="scientific">Scutellospora calospora</name>
    <dbReference type="NCBI Taxonomy" id="85575"/>
    <lineage>
        <taxon>Eukaryota</taxon>
        <taxon>Fungi</taxon>
        <taxon>Fungi incertae sedis</taxon>
        <taxon>Mucoromycota</taxon>
        <taxon>Glomeromycotina</taxon>
        <taxon>Glomeromycetes</taxon>
        <taxon>Diversisporales</taxon>
        <taxon>Gigasporaceae</taxon>
        <taxon>Scutellospora</taxon>
    </lineage>
</organism>
<name>A0ACA9MQJ8_9GLOM</name>
<protein>
    <submittedName>
        <fullName evidence="1">10946_t:CDS:1</fullName>
    </submittedName>
</protein>
<evidence type="ECO:0000313" key="2">
    <source>
        <dbReference type="Proteomes" id="UP000789860"/>
    </source>
</evidence>
<accession>A0ACA9MQJ8</accession>
<gene>
    <name evidence="1" type="ORF">SCALOS_LOCUS7086</name>
</gene>